<dbReference type="InterPro" id="IPR003660">
    <property type="entry name" value="HAMP_dom"/>
</dbReference>
<proteinExistence type="predicted"/>
<feature type="transmembrane region" description="Helical" evidence="12">
    <location>
        <begin position="166"/>
        <end position="187"/>
    </location>
</feature>
<evidence type="ECO:0000313" key="16">
    <source>
        <dbReference type="Proteomes" id="UP001185028"/>
    </source>
</evidence>
<comment type="subcellular location">
    <subcellularLocation>
        <location evidence="2">Cell membrane</location>
        <topology evidence="2">Multi-pass membrane protein</topology>
    </subcellularLocation>
</comment>
<keyword evidence="10" id="KW-0902">Two-component regulatory system</keyword>
<keyword evidence="7" id="KW-0547">Nucleotide-binding</keyword>
<dbReference type="InterPro" id="IPR036097">
    <property type="entry name" value="HisK_dim/P_sf"/>
</dbReference>
<evidence type="ECO:0000259" key="13">
    <source>
        <dbReference type="PROSITE" id="PS50109"/>
    </source>
</evidence>
<keyword evidence="11 12" id="KW-0472">Membrane</keyword>
<dbReference type="Pfam" id="PF00512">
    <property type="entry name" value="HisKA"/>
    <property type="match status" value="1"/>
</dbReference>
<dbReference type="Pfam" id="PF00672">
    <property type="entry name" value="HAMP"/>
    <property type="match status" value="1"/>
</dbReference>
<keyword evidence="4" id="KW-1003">Cell membrane</keyword>
<evidence type="ECO:0000256" key="2">
    <source>
        <dbReference type="ARBA" id="ARBA00004651"/>
    </source>
</evidence>
<keyword evidence="16" id="KW-1185">Reference proteome</keyword>
<reference evidence="15 16" key="1">
    <citation type="submission" date="2023-07" db="EMBL/GenBank/DDBJ databases">
        <title>Genomic Encyclopedia of Type Strains, Phase IV (KMG-IV): sequencing the most valuable type-strain genomes for metagenomic binning, comparative biology and taxonomic classification.</title>
        <authorList>
            <person name="Goeker M."/>
        </authorList>
    </citation>
    <scope>NUCLEOTIDE SEQUENCE [LARGE SCALE GENOMIC DNA]</scope>
    <source>
        <strain evidence="15 16">DSM 22170</strain>
    </source>
</reference>
<evidence type="ECO:0000256" key="4">
    <source>
        <dbReference type="ARBA" id="ARBA00022475"/>
    </source>
</evidence>
<dbReference type="SMART" id="SM00387">
    <property type="entry name" value="HATPase_c"/>
    <property type="match status" value="1"/>
</dbReference>
<name>A0ABU1IVH8_9BACL</name>
<dbReference type="Gene3D" id="1.10.287.130">
    <property type="match status" value="1"/>
</dbReference>
<dbReference type="PROSITE" id="PS50885">
    <property type="entry name" value="HAMP"/>
    <property type="match status" value="1"/>
</dbReference>
<evidence type="ECO:0000259" key="14">
    <source>
        <dbReference type="PROSITE" id="PS50885"/>
    </source>
</evidence>
<dbReference type="PRINTS" id="PR00344">
    <property type="entry name" value="BCTRLSENSOR"/>
</dbReference>
<comment type="caution">
    <text evidence="15">The sequence shown here is derived from an EMBL/GenBank/DDBJ whole genome shotgun (WGS) entry which is preliminary data.</text>
</comment>
<evidence type="ECO:0000256" key="1">
    <source>
        <dbReference type="ARBA" id="ARBA00000085"/>
    </source>
</evidence>
<keyword evidence="6" id="KW-0808">Transferase</keyword>
<dbReference type="PANTHER" id="PTHR44936:SF10">
    <property type="entry name" value="SENSOR PROTEIN RSTB"/>
    <property type="match status" value="1"/>
</dbReference>
<dbReference type="Proteomes" id="UP001185028">
    <property type="component" value="Unassembled WGS sequence"/>
</dbReference>
<dbReference type="EMBL" id="JAVDQH010000003">
    <property type="protein sequence ID" value="MDR6243020.1"/>
    <property type="molecule type" value="Genomic_DNA"/>
</dbReference>
<evidence type="ECO:0000256" key="5">
    <source>
        <dbReference type="ARBA" id="ARBA00022553"/>
    </source>
</evidence>
<dbReference type="SUPFAM" id="SSF55874">
    <property type="entry name" value="ATPase domain of HSP90 chaperone/DNA topoisomerase II/histidine kinase"/>
    <property type="match status" value="1"/>
</dbReference>
<keyword evidence="9" id="KW-0067">ATP-binding</keyword>
<dbReference type="Pfam" id="PF02518">
    <property type="entry name" value="HATPase_c"/>
    <property type="match status" value="1"/>
</dbReference>
<evidence type="ECO:0000256" key="12">
    <source>
        <dbReference type="SAM" id="Phobius"/>
    </source>
</evidence>
<dbReference type="SMART" id="SM00388">
    <property type="entry name" value="HisKA"/>
    <property type="match status" value="1"/>
</dbReference>
<evidence type="ECO:0000256" key="9">
    <source>
        <dbReference type="ARBA" id="ARBA00022840"/>
    </source>
</evidence>
<feature type="domain" description="Histidine kinase" evidence="13">
    <location>
        <begin position="250"/>
        <end position="466"/>
    </location>
</feature>
<dbReference type="CDD" id="cd00075">
    <property type="entry name" value="HATPase"/>
    <property type="match status" value="1"/>
</dbReference>
<dbReference type="InterPro" id="IPR036890">
    <property type="entry name" value="HATPase_C_sf"/>
</dbReference>
<comment type="catalytic activity">
    <reaction evidence="1">
        <text>ATP + protein L-histidine = ADP + protein N-phospho-L-histidine.</text>
        <dbReference type="EC" id="2.7.13.3"/>
    </reaction>
</comment>
<dbReference type="SUPFAM" id="SSF158472">
    <property type="entry name" value="HAMP domain-like"/>
    <property type="match status" value="1"/>
</dbReference>
<feature type="domain" description="HAMP" evidence="14">
    <location>
        <begin position="189"/>
        <end position="242"/>
    </location>
</feature>
<evidence type="ECO:0000256" key="8">
    <source>
        <dbReference type="ARBA" id="ARBA00022777"/>
    </source>
</evidence>
<accession>A0ABU1IVH8</accession>
<dbReference type="RefSeq" id="WP_229685715.1">
    <property type="nucleotide sequence ID" value="NZ_BMMB01000004.1"/>
</dbReference>
<evidence type="ECO:0000256" key="11">
    <source>
        <dbReference type="ARBA" id="ARBA00023136"/>
    </source>
</evidence>
<dbReference type="CDD" id="cd06225">
    <property type="entry name" value="HAMP"/>
    <property type="match status" value="1"/>
</dbReference>
<feature type="transmembrane region" description="Helical" evidence="12">
    <location>
        <begin position="20"/>
        <end position="40"/>
    </location>
</feature>
<dbReference type="PROSITE" id="PS50109">
    <property type="entry name" value="HIS_KIN"/>
    <property type="match status" value="1"/>
</dbReference>
<dbReference type="GO" id="GO:0016301">
    <property type="term" value="F:kinase activity"/>
    <property type="evidence" value="ECO:0007669"/>
    <property type="project" value="UniProtKB-KW"/>
</dbReference>
<dbReference type="CDD" id="cd00082">
    <property type="entry name" value="HisKA"/>
    <property type="match status" value="1"/>
</dbReference>
<evidence type="ECO:0000313" key="15">
    <source>
        <dbReference type="EMBL" id="MDR6243020.1"/>
    </source>
</evidence>
<dbReference type="InterPro" id="IPR050980">
    <property type="entry name" value="2C_sensor_his_kinase"/>
</dbReference>
<dbReference type="PANTHER" id="PTHR44936">
    <property type="entry name" value="SENSOR PROTEIN CREC"/>
    <property type="match status" value="1"/>
</dbReference>
<dbReference type="InterPro" id="IPR005467">
    <property type="entry name" value="His_kinase_dom"/>
</dbReference>
<keyword evidence="8 15" id="KW-0418">Kinase</keyword>
<dbReference type="InterPro" id="IPR003661">
    <property type="entry name" value="HisK_dim/P_dom"/>
</dbReference>
<dbReference type="Gene3D" id="3.30.565.10">
    <property type="entry name" value="Histidine kinase-like ATPase, C-terminal domain"/>
    <property type="match status" value="1"/>
</dbReference>
<sequence length="466" mass="52482">MDQRVKSPRTVSLLSYWTVRYFIILCLGFVVIAIAAIYWARDTTMDSRIRTAGLLGQEVADRVTTSSGQINVPPNLDAIIQNRLRFFNIDEGTCLIITDHTGKLMFSRPAITEKQMYNKLSDDLTTARDANFMAINTPIDNSSNKQIGQVSILQSKKSLTYSPNELMFIFILLAVLILSGWLTLYLLSRKLSRPLGGVAEAAQQICAGNYDVKLNIHTREKEIQELVSSFEEMAQRLKHLEEWRALSLAGVTHELKTPVTSIKGLMMAVRDDVVSGEEAREFVDIALKESGRLERMVSDLLDYNALTAGSVEVRRDRLDLRLLIREVAYQWQLTHEINELNIELNLPEEPMYTMGDSLRIQQIIVNLLNNGLQASDQSQPIHFSITMYAEDGMLHVEVSDNGSGVTPEDQSHIFERFYRGEKKKRNVRGLGLGLTYSQLLARAQGGDLSLRRSSPAGSTFALQLPR</sequence>
<dbReference type="InterPro" id="IPR004358">
    <property type="entry name" value="Sig_transdc_His_kin-like_C"/>
</dbReference>
<evidence type="ECO:0000256" key="7">
    <source>
        <dbReference type="ARBA" id="ARBA00022741"/>
    </source>
</evidence>
<keyword evidence="12" id="KW-0812">Transmembrane</keyword>
<organism evidence="15 16">
    <name type="scientific">Paenibacillus hunanensis</name>
    <dbReference type="NCBI Taxonomy" id="539262"/>
    <lineage>
        <taxon>Bacteria</taxon>
        <taxon>Bacillati</taxon>
        <taxon>Bacillota</taxon>
        <taxon>Bacilli</taxon>
        <taxon>Bacillales</taxon>
        <taxon>Paenibacillaceae</taxon>
        <taxon>Paenibacillus</taxon>
    </lineage>
</organism>
<evidence type="ECO:0000256" key="6">
    <source>
        <dbReference type="ARBA" id="ARBA00022679"/>
    </source>
</evidence>
<gene>
    <name evidence="15" type="ORF">JOC58_000905</name>
</gene>
<evidence type="ECO:0000256" key="10">
    <source>
        <dbReference type="ARBA" id="ARBA00023012"/>
    </source>
</evidence>
<dbReference type="Gene3D" id="6.10.340.10">
    <property type="match status" value="1"/>
</dbReference>
<dbReference type="SMART" id="SM00304">
    <property type="entry name" value="HAMP"/>
    <property type="match status" value="1"/>
</dbReference>
<evidence type="ECO:0000256" key="3">
    <source>
        <dbReference type="ARBA" id="ARBA00012438"/>
    </source>
</evidence>
<dbReference type="EC" id="2.7.13.3" evidence="3"/>
<keyword evidence="12" id="KW-1133">Transmembrane helix</keyword>
<dbReference type="InterPro" id="IPR003594">
    <property type="entry name" value="HATPase_dom"/>
</dbReference>
<dbReference type="SUPFAM" id="SSF47384">
    <property type="entry name" value="Homodimeric domain of signal transducing histidine kinase"/>
    <property type="match status" value="1"/>
</dbReference>
<keyword evidence="5" id="KW-0597">Phosphoprotein</keyword>
<protein>
    <recommendedName>
        <fullName evidence="3">histidine kinase</fullName>
        <ecNumber evidence="3">2.7.13.3</ecNumber>
    </recommendedName>
</protein>